<organism evidence="1 2">
    <name type="scientific">Streptacidiphilus cavernicola</name>
    <dbReference type="NCBI Taxonomy" id="3342716"/>
    <lineage>
        <taxon>Bacteria</taxon>
        <taxon>Bacillati</taxon>
        <taxon>Actinomycetota</taxon>
        <taxon>Actinomycetes</taxon>
        <taxon>Kitasatosporales</taxon>
        <taxon>Streptomycetaceae</taxon>
        <taxon>Streptacidiphilus</taxon>
    </lineage>
</organism>
<dbReference type="Gene3D" id="3.40.390.10">
    <property type="entry name" value="Collagenase (Catalytic Domain)"/>
    <property type="match status" value="1"/>
</dbReference>
<keyword evidence="2" id="KW-1185">Reference proteome</keyword>
<protein>
    <submittedName>
        <fullName evidence="1">M64 family metallopeptidase</fullName>
    </submittedName>
</protein>
<gene>
    <name evidence="1" type="ORF">ACEZDJ_18735</name>
</gene>
<accession>A0ABV6UPD9</accession>
<name>A0ABV6UPD9_9ACTN</name>
<dbReference type="RefSeq" id="WP_051725331.1">
    <property type="nucleotide sequence ID" value="NZ_JBHEZZ010000009.1"/>
</dbReference>
<dbReference type="Pfam" id="PF09471">
    <property type="entry name" value="Peptidase_M64"/>
    <property type="match status" value="1"/>
</dbReference>
<evidence type="ECO:0000313" key="1">
    <source>
        <dbReference type="EMBL" id="MFC1403329.1"/>
    </source>
</evidence>
<dbReference type="EMBL" id="JBHEZZ010000009">
    <property type="protein sequence ID" value="MFC1403329.1"/>
    <property type="molecule type" value="Genomic_DNA"/>
</dbReference>
<evidence type="ECO:0000313" key="2">
    <source>
        <dbReference type="Proteomes" id="UP001592528"/>
    </source>
</evidence>
<reference evidence="1 2" key="1">
    <citation type="submission" date="2024-09" db="EMBL/GenBank/DDBJ databases">
        <authorList>
            <person name="Lee S.D."/>
        </authorList>
    </citation>
    <scope>NUCLEOTIDE SEQUENCE [LARGE SCALE GENOMIC DNA]</scope>
    <source>
        <strain evidence="1 2">N1-5</strain>
    </source>
</reference>
<sequence length="369" mass="38778">MRPRARALVLSVSVLLMVLALLARGPVRAEAAGSGSLVVNNGDPAKRITLVLLGDGYTAADLPRYRAQAAAVWQALTAVEPFRTYQHFFDVRRVDVVSQQSGLRQGSPLGMHFGCDGITRLLCADDAAVASRAGEPAGPQYLLALADSDRYGGEGGGATTTLAAGSPDAPKIIQHEMGHTVGGLGDEYDSAPADSSYPNLSAADAGAMRADRVKWWRWLGAADPSGGTVGAYRSGNGLYRPTRDSIMRTLGGVYNLPSREAVIESIYRQVSPVDRATPAAGAVAGLPKLQVFPLPLAGGRRLQVTWRLDGRPAPAAAVAGDTLDAGRLGLAPGQSAVVTVTVRDTTPWVRDEAFRATGMTRTVTWNLHG</sequence>
<proteinExistence type="predicted"/>
<comment type="caution">
    <text evidence="1">The sequence shown here is derived from an EMBL/GenBank/DDBJ whole genome shotgun (WGS) entry which is preliminary data.</text>
</comment>
<dbReference type="Proteomes" id="UP001592528">
    <property type="component" value="Unassembled WGS sequence"/>
</dbReference>
<dbReference type="InterPro" id="IPR024079">
    <property type="entry name" value="MetalloPept_cat_dom_sf"/>
</dbReference>
<dbReference type="InterPro" id="IPR019026">
    <property type="entry name" value="Peptidase_M64_IgA"/>
</dbReference>